<dbReference type="Proteomes" id="UP000829354">
    <property type="component" value="Chromosome IV"/>
</dbReference>
<feature type="compositionally biased region" description="Acidic residues" evidence="2">
    <location>
        <begin position="68"/>
        <end position="81"/>
    </location>
</feature>
<protein>
    <submittedName>
        <fullName evidence="3">Uncharacterized protein</fullName>
    </submittedName>
</protein>
<feature type="compositionally biased region" description="Polar residues" evidence="2">
    <location>
        <begin position="1"/>
        <end position="18"/>
    </location>
</feature>
<organism evidence="3 4">
    <name type="scientific">Caenorhabditis briggsae</name>
    <dbReference type="NCBI Taxonomy" id="6238"/>
    <lineage>
        <taxon>Eukaryota</taxon>
        <taxon>Metazoa</taxon>
        <taxon>Ecdysozoa</taxon>
        <taxon>Nematoda</taxon>
        <taxon>Chromadorea</taxon>
        <taxon>Rhabditida</taxon>
        <taxon>Rhabditina</taxon>
        <taxon>Rhabditomorpha</taxon>
        <taxon>Rhabditoidea</taxon>
        <taxon>Rhabditidae</taxon>
        <taxon>Peloderinae</taxon>
        <taxon>Caenorhabditis</taxon>
    </lineage>
</organism>
<evidence type="ECO:0000313" key="3">
    <source>
        <dbReference type="EMBL" id="UMM30789.1"/>
    </source>
</evidence>
<feature type="compositionally biased region" description="Low complexity" evidence="2">
    <location>
        <begin position="43"/>
        <end position="67"/>
    </location>
</feature>
<dbReference type="AlphaFoldDB" id="A0AAE9ESV4"/>
<dbReference type="EMBL" id="CP092623">
    <property type="protein sequence ID" value="UMM30789.1"/>
    <property type="molecule type" value="Genomic_DNA"/>
</dbReference>
<proteinExistence type="predicted"/>
<evidence type="ECO:0000256" key="1">
    <source>
        <dbReference type="SAM" id="Coils"/>
    </source>
</evidence>
<gene>
    <name evidence="3" type="ORF">L5515_012528</name>
</gene>
<feature type="coiled-coil region" evidence="1">
    <location>
        <begin position="122"/>
        <end position="156"/>
    </location>
</feature>
<evidence type="ECO:0000313" key="4">
    <source>
        <dbReference type="Proteomes" id="UP000829354"/>
    </source>
</evidence>
<feature type="compositionally biased region" description="Basic and acidic residues" evidence="2">
    <location>
        <begin position="31"/>
        <end position="42"/>
    </location>
</feature>
<feature type="coiled-coil region" evidence="1">
    <location>
        <begin position="225"/>
        <end position="280"/>
    </location>
</feature>
<evidence type="ECO:0000256" key="2">
    <source>
        <dbReference type="SAM" id="MobiDB-lite"/>
    </source>
</evidence>
<accession>A0AAE9ESV4</accession>
<name>A0AAE9ESV4_CAEBR</name>
<reference evidence="3 4" key="1">
    <citation type="submission" date="2022-04" db="EMBL/GenBank/DDBJ databases">
        <title>Chromosome-level reference genomes for two strains of Caenorhabditis briggsae: an improved platform for comparative genomics.</title>
        <authorList>
            <person name="Stevens L."/>
            <person name="Andersen E."/>
        </authorList>
    </citation>
    <scope>NUCLEOTIDE SEQUENCE [LARGE SCALE GENOMIC DNA]</scope>
    <source>
        <strain evidence="3">VX34</strain>
        <tissue evidence="3">Whole-organism</tissue>
    </source>
</reference>
<keyword evidence="4" id="KW-1185">Reference proteome</keyword>
<keyword evidence="1" id="KW-0175">Coiled coil</keyword>
<sequence length="281" mass="32461">MSGNSDSNSKILENSENVKSLPLYLPPQETFAEKPESKRSGDSDSGSSESSVSEFSVLDQSDVSIESIDSEYSEEPEEEEEPKFQRISWQRIVLDQMTNRSDTGYLRYLEAKRAEKQEKFEAATYKIKIAALQRKIEELKEQLELERQERNKTQQTASINAEKIALVIGIKEQARKWYIESQEHHKTKSELQECRATIVDYEKRFSAQGVMVEALLKMSITANVQNEKEAEFQKLREDLEKARSDLFEMDLDRKEKTMELEAAKKTIEGVKSDMKKVLEKL</sequence>
<feature type="region of interest" description="Disordered" evidence="2">
    <location>
        <begin position="1"/>
        <end position="84"/>
    </location>
</feature>